<organism evidence="2 3">
    <name type="scientific">Rattus norvegicus</name>
    <name type="common">Rat</name>
    <dbReference type="NCBI Taxonomy" id="10116"/>
    <lineage>
        <taxon>Eukaryota</taxon>
        <taxon>Metazoa</taxon>
        <taxon>Chordata</taxon>
        <taxon>Craniata</taxon>
        <taxon>Vertebrata</taxon>
        <taxon>Euteleostomi</taxon>
        <taxon>Mammalia</taxon>
        <taxon>Eutheria</taxon>
        <taxon>Euarchontoglires</taxon>
        <taxon>Glires</taxon>
        <taxon>Rodentia</taxon>
        <taxon>Myomorpha</taxon>
        <taxon>Muroidea</taxon>
        <taxon>Muridae</taxon>
        <taxon>Murinae</taxon>
        <taxon>Rattus</taxon>
    </lineage>
</organism>
<dbReference type="EMBL" id="CH474051">
    <property type="protein sequence ID" value="EDL87799.1"/>
    <property type="molecule type" value="Genomic_DNA"/>
</dbReference>
<evidence type="ECO:0000313" key="3">
    <source>
        <dbReference type="Proteomes" id="UP000234681"/>
    </source>
</evidence>
<accession>A6KIE4</accession>
<gene>
    <name evidence="2" type="ORF">rCG_19981</name>
</gene>
<dbReference type="AlphaFoldDB" id="A6KIE4"/>
<proteinExistence type="predicted"/>
<feature type="non-terminal residue" evidence="2">
    <location>
        <position position="1"/>
    </location>
</feature>
<sequence>ELEGVSTEAQVSRAEPKSFAGDHQL</sequence>
<reference evidence="3" key="1">
    <citation type="submission" date="2005-09" db="EMBL/GenBank/DDBJ databases">
        <authorList>
            <person name="Mural R.J."/>
            <person name="Li P.W."/>
            <person name="Adams M.D."/>
            <person name="Amanatides P.G."/>
            <person name="Baden-Tillson H."/>
            <person name="Barnstead M."/>
            <person name="Chin S.H."/>
            <person name="Dew I."/>
            <person name="Evans C.A."/>
            <person name="Ferriera S."/>
            <person name="Flanigan M."/>
            <person name="Fosler C."/>
            <person name="Glodek A."/>
            <person name="Gu Z."/>
            <person name="Holt R.A."/>
            <person name="Jennings D."/>
            <person name="Kraft C.L."/>
            <person name="Lu F."/>
            <person name="Nguyen T."/>
            <person name="Nusskern D.R."/>
            <person name="Pfannkoch C.M."/>
            <person name="Sitter C."/>
            <person name="Sutton G.G."/>
            <person name="Venter J.C."/>
            <person name="Wang Z."/>
            <person name="Woodage T."/>
            <person name="Zheng X.H."/>
            <person name="Zhong F."/>
        </authorList>
    </citation>
    <scope>NUCLEOTIDE SEQUENCE [LARGE SCALE GENOMIC DNA]</scope>
    <source>
        <strain>BN</strain>
        <strain evidence="3">Sprague-Dawley</strain>
    </source>
</reference>
<evidence type="ECO:0000313" key="2">
    <source>
        <dbReference type="EMBL" id="EDL87799.1"/>
    </source>
</evidence>
<name>A6KIE4_RAT</name>
<dbReference type="Proteomes" id="UP000234681">
    <property type="component" value="Chromosome 20"/>
</dbReference>
<protein>
    <submittedName>
        <fullName evidence="2">RCG19981</fullName>
    </submittedName>
</protein>
<evidence type="ECO:0000256" key="1">
    <source>
        <dbReference type="SAM" id="MobiDB-lite"/>
    </source>
</evidence>
<feature type="region of interest" description="Disordered" evidence="1">
    <location>
        <begin position="1"/>
        <end position="25"/>
    </location>
</feature>